<gene>
    <name evidence="2" type="ORF">O181_012608</name>
</gene>
<name>A0A9Q3BX31_9BASI</name>
<accession>A0A9Q3BX31</accession>
<feature type="region of interest" description="Disordered" evidence="1">
    <location>
        <begin position="1"/>
        <end position="49"/>
    </location>
</feature>
<protein>
    <submittedName>
        <fullName evidence="2">Uncharacterized protein</fullName>
    </submittedName>
</protein>
<evidence type="ECO:0000313" key="3">
    <source>
        <dbReference type="Proteomes" id="UP000765509"/>
    </source>
</evidence>
<evidence type="ECO:0000313" key="2">
    <source>
        <dbReference type="EMBL" id="MBW0472893.1"/>
    </source>
</evidence>
<keyword evidence="3" id="KW-1185">Reference proteome</keyword>
<sequence length="108" mass="11887">MNTLTPGEWLLQGLKGNGSSFPAPPSPQRSSSMEHGKQEVQPTIPLGRSWTKLPENVSQIDTLQRTCGNHQRVEPHQTIQTPGGEGDQDKGETSHYTSNRRTAEPDRA</sequence>
<comment type="caution">
    <text evidence="2">The sequence shown here is derived from an EMBL/GenBank/DDBJ whole genome shotgun (WGS) entry which is preliminary data.</text>
</comment>
<proteinExistence type="predicted"/>
<dbReference type="EMBL" id="AVOT02003235">
    <property type="protein sequence ID" value="MBW0472893.1"/>
    <property type="molecule type" value="Genomic_DNA"/>
</dbReference>
<organism evidence="2 3">
    <name type="scientific">Austropuccinia psidii MF-1</name>
    <dbReference type="NCBI Taxonomy" id="1389203"/>
    <lineage>
        <taxon>Eukaryota</taxon>
        <taxon>Fungi</taxon>
        <taxon>Dikarya</taxon>
        <taxon>Basidiomycota</taxon>
        <taxon>Pucciniomycotina</taxon>
        <taxon>Pucciniomycetes</taxon>
        <taxon>Pucciniales</taxon>
        <taxon>Sphaerophragmiaceae</taxon>
        <taxon>Austropuccinia</taxon>
    </lineage>
</organism>
<evidence type="ECO:0000256" key="1">
    <source>
        <dbReference type="SAM" id="MobiDB-lite"/>
    </source>
</evidence>
<reference evidence="2" key="1">
    <citation type="submission" date="2021-03" db="EMBL/GenBank/DDBJ databases">
        <title>Draft genome sequence of rust myrtle Austropuccinia psidii MF-1, a brazilian biotype.</title>
        <authorList>
            <person name="Quecine M.C."/>
            <person name="Pachon D.M.R."/>
            <person name="Bonatelli M.L."/>
            <person name="Correr F.H."/>
            <person name="Franceschini L.M."/>
            <person name="Leite T.F."/>
            <person name="Margarido G.R.A."/>
            <person name="Almeida C.A."/>
            <person name="Ferrarezi J.A."/>
            <person name="Labate C.A."/>
        </authorList>
    </citation>
    <scope>NUCLEOTIDE SEQUENCE</scope>
    <source>
        <strain evidence="2">MF-1</strain>
    </source>
</reference>
<dbReference type="Proteomes" id="UP000765509">
    <property type="component" value="Unassembled WGS sequence"/>
</dbReference>
<dbReference type="AlphaFoldDB" id="A0A9Q3BX31"/>
<feature type="region of interest" description="Disordered" evidence="1">
    <location>
        <begin position="65"/>
        <end position="108"/>
    </location>
</feature>